<evidence type="ECO:0000256" key="5">
    <source>
        <dbReference type="ARBA" id="ARBA00023242"/>
    </source>
</evidence>
<dbReference type="GO" id="GO:0003700">
    <property type="term" value="F:DNA-binding transcription factor activity"/>
    <property type="evidence" value="ECO:0007669"/>
    <property type="project" value="InterPro"/>
</dbReference>
<gene>
    <name evidence="9" type="ORF">LUZ63_004133</name>
</gene>
<protein>
    <recommendedName>
        <fullName evidence="8">BZIP domain-containing protein</fullName>
    </recommendedName>
</protein>
<dbReference type="PROSITE" id="PS00036">
    <property type="entry name" value="BZIP_BASIC"/>
    <property type="match status" value="1"/>
</dbReference>
<dbReference type="Gene3D" id="1.20.5.170">
    <property type="match status" value="1"/>
</dbReference>
<evidence type="ECO:0000256" key="4">
    <source>
        <dbReference type="ARBA" id="ARBA00023163"/>
    </source>
</evidence>
<proteinExistence type="predicted"/>
<comment type="subcellular location">
    <subcellularLocation>
        <location evidence="1">Nucleus</location>
    </subcellularLocation>
</comment>
<keyword evidence="5" id="KW-0539">Nucleus</keyword>
<evidence type="ECO:0000313" key="10">
    <source>
        <dbReference type="Proteomes" id="UP001151287"/>
    </source>
</evidence>
<keyword evidence="7" id="KW-0472">Membrane</keyword>
<dbReference type="InterPro" id="IPR046347">
    <property type="entry name" value="bZIP_sf"/>
</dbReference>
<evidence type="ECO:0000259" key="8">
    <source>
        <dbReference type="PROSITE" id="PS50217"/>
    </source>
</evidence>
<feature type="transmembrane region" description="Helical" evidence="7">
    <location>
        <begin position="29"/>
        <end position="51"/>
    </location>
</feature>
<dbReference type="SUPFAM" id="SSF57959">
    <property type="entry name" value="Leucine zipper domain"/>
    <property type="match status" value="1"/>
</dbReference>
<feature type="transmembrane region" description="Helical" evidence="7">
    <location>
        <begin position="217"/>
        <end position="235"/>
    </location>
</feature>
<dbReference type="PROSITE" id="PS50217">
    <property type="entry name" value="BZIP"/>
    <property type="match status" value="1"/>
</dbReference>
<evidence type="ECO:0000256" key="6">
    <source>
        <dbReference type="SAM" id="MobiDB-lite"/>
    </source>
</evidence>
<dbReference type="PANTHER" id="PTHR45764:SF76">
    <property type="entry name" value="OS02G0132500 PROTEIN"/>
    <property type="match status" value="1"/>
</dbReference>
<dbReference type="GO" id="GO:0000976">
    <property type="term" value="F:transcription cis-regulatory region binding"/>
    <property type="evidence" value="ECO:0007669"/>
    <property type="project" value="TreeGrafter"/>
</dbReference>
<dbReference type="SMART" id="SM00338">
    <property type="entry name" value="BRLZ"/>
    <property type="match status" value="1"/>
</dbReference>
<dbReference type="GO" id="GO:0045893">
    <property type="term" value="P:positive regulation of DNA-templated transcription"/>
    <property type="evidence" value="ECO:0007669"/>
    <property type="project" value="TreeGrafter"/>
</dbReference>
<evidence type="ECO:0000256" key="1">
    <source>
        <dbReference type="ARBA" id="ARBA00004123"/>
    </source>
</evidence>
<dbReference type="Proteomes" id="UP001151287">
    <property type="component" value="Unassembled WGS sequence"/>
</dbReference>
<evidence type="ECO:0000256" key="7">
    <source>
        <dbReference type="SAM" id="Phobius"/>
    </source>
</evidence>
<dbReference type="InterPro" id="IPR045314">
    <property type="entry name" value="bZIP_plant_GBF1"/>
</dbReference>
<evidence type="ECO:0000256" key="2">
    <source>
        <dbReference type="ARBA" id="ARBA00023015"/>
    </source>
</evidence>
<dbReference type="EMBL" id="JAMQYH010000001">
    <property type="protein sequence ID" value="KAJ1704354.1"/>
    <property type="molecule type" value="Genomic_DNA"/>
</dbReference>
<evidence type="ECO:0000313" key="9">
    <source>
        <dbReference type="EMBL" id="KAJ1704354.1"/>
    </source>
</evidence>
<dbReference type="OrthoDB" id="551672at2759"/>
<sequence>MSPIISEILLSGFMINSTLRRRTHLVQSFSVVFLYWFYQTIKLLYILLYIINKTMASSSGTSSESIQIQNSGSEEDLQALMKQRKQKRMLSNRESARRSRMRKQKHLDDLTAQVDQLKKENGQIVHALNVTTQSYFAVEAENSVLRTQHLELRNRLQSLNEIVLCLSGNGPGGGEAEFGGGEGNNNCDGFVRPWSMVPSESMAMYQIKSGFFYFRRILCKICLLFLFLYGDLVFLCGDR</sequence>
<keyword evidence="7" id="KW-0812">Transmembrane</keyword>
<feature type="region of interest" description="Disordered" evidence="6">
    <location>
        <begin position="82"/>
        <end position="105"/>
    </location>
</feature>
<dbReference type="Pfam" id="PF00170">
    <property type="entry name" value="bZIP_1"/>
    <property type="match status" value="1"/>
</dbReference>
<keyword evidence="3" id="KW-0238">DNA-binding</keyword>
<accession>A0A9Q0HZD4</accession>
<dbReference type="AlphaFoldDB" id="A0A9Q0HZD4"/>
<evidence type="ECO:0000256" key="3">
    <source>
        <dbReference type="ARBA" id="ARBA00023125"/>
    </source>
</evidence>
<reference evidence="9" key="1">
    <citation type="journal article" date="2022" name="Cell">
        <title>Repeat-based holocentromeres influence genome architecture and karyotype evolution.</title>
        <authorList>
            <person name="Hofstatter P.G."/>
            <person name="Thangavel G."/>
            <person name="Lux T."/>
            <person name="Neumann P."/>
            <person name="Vondrak T."/>
            <person name="Novak P."/>
            <person name="Zhang M."/>
            <person name="Costa L."/>
            <person name="Castellani M."/>
            <person name="Scott A."/>
            <person name="Toegelov H."/>
            <person name="Fuchs J."/>
            <person name="Mata-Sucre Y."/>
            <person name="Dias Y."/>
            <person name="Vanzela A.L.L."/>
            <person name="Huettel B."/>
            <person name="Almeida C.C.S."/>
            <person name="Simkova H."/>
            <person name="Souza G."/>
            <person name="Pedrosa-Harand A."/>
            <person name="Macas J."/>
            <person name="Mayer K.F.X."/>
            <person name="Houben A."/>
            <person name="Marques A."/>
        </authorList>
    </citation>
    <scope>NUCLEOTIDE SEQUENCE</scope>
    <source>
        <strain evidence="9">RhyBre1mFocal</strain>
    </source>
</reference>
<dbReference type="PANTHER" id="PTHR45764">
    <property type="entry name" value="BZIP TRANSCRIPTION FACTOR 44"/>
    <property type="match status" value="1"/>
</dbReference>
<comment type="caution">
    <text evidence="9">The sequence shown here is derived from an EMBL/GenBank/DDBJ whole genome shotgun (WGS) entry which is preliminary data.</text>
</comment>
<dbReference type="GO" id="GO:0046982">
    <property type="term" value="F:protein heterodimerization activity"/>
    <property type="evidence" value="ECO:0007669"/>
    <property type="project" value="UniProtKB-ARBA"/>
</dbReference>
<dbReference type="FunFam" id="1.20.5.170:FF:000020">
    <property type="entry name" value="BZIP transcription factor"/>
    <property type="match status" value="1"/>
</dbReference>
<dbReference type="GO" id="GO:0005634">
    <property type="term" value="C:nucleus"/>
    <property type="evidence" value="ECO:0007669"/>
    <property type="project" value="UniProtKB-SubCell"/>
</dbReference>
<dbReference type="InterPro" id="IPR004827">
    <property type="entry name" value="bZIP"/>
</dbReference>
<keyword evidence="2" id="KW-0805">Transcription regulation</keyword>
<keyword evidence="4" id="KW-0804">Transcription</keyword>
<keyword evidence="7" id="KW-1133">Transmembrane helix</keyword>
<name>A0A9Q0HZD4_9POAL</name>
<dbReference type="CDD" id="cd14702">
    <property type="entry name" value="bZIP_plant_GBF1"/>
    <property type="match status" value="1"/>
</dbReference>
<organism evidence="9 10">
    <name type="scientific">Rhynchospora breviuscula</name>
    <dbReference type="NCBI Taxonomy" id="2022672"/>
    <lineage>
        <taxon>Eukaryota</taxon>
        <taxon>Viridiplantae</taxon>
        <taxon>Streptophyta</taxon>
        <taxon>Embryophyta</taxon>
        <taxon>Tracheophyta</taxon>
        <taxon>Spermatophyta</taxon>
        <taxon>Magnoliopsida</taxon>
        <taxon>Liliopsida</taxon>
        <taxon>Poales</taxon>
        <taxon>Cyperaceae</taxon>
        <taxon>Cyperoideae</taxon>
        <taxon>Rhynchosporeae</taxon>
        <taxon>Rhynchospora</taxon>
    </lineage>
</organism>
<feature type="domain" description="BZIP" evidence="8">
    <location>
        <begin position="82"/>
        <end position="124"/>
    </location>
</feature>
<keyword evidence="10" id="KW-1185">Reference proteome</keyword>